<dbReference type="PROSITE" id="PS51257">
    <property type="entry name" value="PROKAR_LIPOPROTEIN"/>
    <property type="match status" value="1"/>
</dbReference>
<dbReference type="Pfam" id="PF07969">
    <property type="entry name" value="Amidohydro_3"/>
    <property type="match status" value="1"/>
</dbReference>
<keyword evidence="5" id="KW-1185">Reference proteome</keyword>
<dbReference type="InterPro" id="IPR011059">
    <property type="entry name" value="Metal-dep_hydrolase_composite"/>
</dbReference>
<dbReference type="InterPro" id="IPR032466">
    <property type="entry name" value="Metal_Hydrolase"/>
</dbReference>
<gene>
    <name evidence="4" type="ORF">HNQ61_002451</name>
</gene>
<dbReference type="Gene3D" id="3.20.20.140">
    <property type="entry name" value="Metal-dependent hydrolases"/>
    <property type="match status" value="1"/>
</dbReference>
<dbReference type="AlphaFoldDB" id="A0A841GYP5"/>
<protein>
    <submittedName>
        <fullName evidence="4">Imidazolonepropionase-like amidohydrolase</fullName>
    </submittedName>
</protein>
<accession>A0A841GYP5</accession>
<evidence type="ECO:0000256" key="1">
    <source>
        <dbReference type="SAM" id="MobiDB-lite"/>
    </source>
</evidence>
<feature type="domain" description="Amidohydrolase 3" evidence="3">
    <location>
        <begin position="374"/>
        <end position="438"/>
    </location>
</feature>
<keyword evidence="2" id="KW-0732">Signal</keyword>
<dbReference type="RefSeq" id="WP_170033165.1">
    <property type="nucleotide sequence ID" value="NZ_JABDTL010000001.1"/>
</dbReference>
<dbReference type="CDD" id="cd01309">
    <property type="entry name" value="Met_dep_hydrolase_C"/>
    <property type="match status" value="1"/>
</dbReference>
<reference evidence="4 5" key="1">
    <citation type="submission" date="2020-08" db="EMBL/GenBank/DDBJ databases">
        <title>Genomic Encyclopedia of Type Strains, Phase IV (KMG-IV): sequencing the most valuable type-strain genomes for metagenomic binning, comparative biology and taxonomic classification.</title>
        <authorList>
            <person name="Goeker M."/>
        </authorList>
    </citation>
    <scope>NUCLEOTIDE SEQUENCE [LARGE SCALE GENOMIC DNA]</scope>
    <source>
        <strain evidence="4 5">DSM 29007</strain>
    </source>
</reference>
<dbReference type="GO" id="GO:0005829">
    <property type="term" value="C:cytosol"/>
    <property type="evidence" value="ECO:0007669"/>
    <property type="project" value="TreeGrafter"/>
</dbReference>
<evidence type="ECO:0000259" key="3">
    <source>
        <dbReference type="Pfam" id="PF07969"/>
    </source>
</evidence>
<dbReference type="EMBL" id="JACHIA010000006">
    <property type="protein sequence ID" value="MBB6070829.1"/>
    <property type="molecule type" value="Genomic_DNA"/>
</dbReference>
<proteinExistence type="predicted"/>
<keyword evidence="4" id="KW-0378">Hydrolase</keyword>
<feature type="signal peptide" evidence="2">
    <location>
        <begin position="1"/>
        <end position="17"/>
    </location>
</feature>
<sequence>MKRALSALALGSLAACAQGRAAGSTSPAPQAAPRAEVPFPSTYRPLPSRTTLIRGGTVMTAAGQIIPNGQVLMRDGRIAAVGATVDAPADAVVVDATGKFVTPGVIDTHSHLGAYASPGVEASSDGNEATSPNTAEVWVEHSVWPQDPGFVRALEGGVTTMQILPGSANLFGGRSVVLRNVPSRTVQGMKFPGAPYGLKMACGENPKRVYGQRGGPSTRMGEVAGFRSAWIRAADYRRRMDEWDRGGRSASSMPTRDLELETLAGVLRGEILVHNHCYRADEMAQMIDISHEFGFRIRSFHHGVEAYKIRDLMARDSIAGSLWADWWGFKMEALDFTRANLAMVHQAGARAIVHSDDPTGIQKLNQEAAKAVEAGREAGIEVSENDALRWFTANAAWALGIDGETGTLESGKRADVVIWSANPFSVYARADRVYIDGALLFDRFDPSRQPQTDFELGLFPAEAAR</sequence>
<dbReference type="Proteomes" id="UP000582837">
    <property type="component" value="Unassembled WGS sequence"/>
</dbReference>
<feature type="chain" id="PRO_5032678624" evidence="2">
    <location>
        <begin position="18"/>
        <end position="465"/>
    </location>
</feature>
<dbReference type="SUPFAM" id="SSF51556">
    <property type="entry name" value="Metallo-dependent hydrolases"/>
    <property type="match status" value="1"/>
</dbReference>
<dbReference type="Gene3D" id="2.30.40.10">
    <property type="entry name" value="Urease, subunit C, domain 1"/>
    <property type="match status" value="1"/>
</dbReference>
<name>A0A841GYP5_9BACT</name>
<comment type="caution">
    <text evidence="4">The sequence shown here is derived from an EMBL/GenBank/DDBJ whole genome shotgun (WGS) entry which is preliminary data.</text>
</comment>
<dbReference type="InterPro" id="IPR013108">
    <property type="entry name" value="Amidohydro_3"/>
</dbReference>
<evidence type="ECO:0000313" key="5">
    <source>
        <dbReference type="Proteomes" id="UP000582837"/>
    </source>
</evidence>
<feature type="region of interest" description="Disordered" evidence="1">
    <location>
        <begin position="21"/>
        <end position="43"/>
    </location>
</feature>
<organism evidence="4 5">
    <name type="scientific">Longimicrobium terrae</name>
    <dbReference type="NCBI Taxonomy" id="1639882"/>
    <lineage>
        <taxon>Bacteria</taxon>
        <taxon>Pseudomonadati</taxon>
        <taxon>Gemmatimonadota</taxon>
        <taxon>Longimicrobiia</taxon>
        <taxon>Longimicrobiales</taxon>
        <taxon>Longimicrobiaceae</taxon>
        <taxon>Longimicrobium</taxon>
    </lineage>
</organism>
<dbReference type="PANTHER" id="PTHR11647:SF1">
    <property type="entry name" value="COLLAPSIN RESPONSE MEDIATOR PROTEIN"/>
    <property type="match status" value="1"/>
</dbReference>
<dbReference type="GO" id="GO:0016812">
    <property type="term" value="F:hydrolase activity, acting on carbon-nitrogen (but not peptide) bonds, in cyclic amides"/>
    <property type="evidence" value="ECO:0007669"/>
    <property type="project" value="TreeGrafter"/>
</dbReference>
<dbReference type="SUPFAM" id="SSF51338">
    <property type="entry name" value="Composite domain of metallo-dependent hydrolases"/>
    <property type="match status" value="1"/>
</dbReference>
<evidence type="ECO:0000313" key="4">
    <source>
        <dbReference type="EMBL" id="MBB6070829.1"/>
    </source>
</evidence>
<dbReference type="PANTHER" id="PTHR11647">
    <property type="entry name" value="HYDRANTOINASE/DIHYDROPYRIMIDINASE FAMILY MEMBER"/>
    <property type="match status" value="1"/>
</dbReference>
<dbReference type="InterPro" id="IPR050378">
    <property type="entry name" value="Metallo-dep_Hydrolases_sf"/>
</dbReference>
<evidence type="ECO:0000256" key="2">
    <source>
        <dbReference type="SAM" id="SignalP"/>
    </source>
</evidence>